<accession>A0ABV3FPE3</accession>
<evidence type="ECO:0000256" key="3">
    <source>
        <dbReference type="ARBA" id="ARBA00023015"/>
    </source>
</evidence>
<dbReference type="InterPro" id="IPR052704">
    <property type="entry name" value="ECF_Sigma-70_Domain"/>
</dbReference>
<evidence type="ECO:0000259" key="8">
    <source>
        <dbReference type="Pfam" id="PF08281"/>
    </source>
</evidence>
<evidence type="ECO:0000256" key="5">
    <source>
        <dbReference type="ARBA" id="ARBA00023125"/>
    </source>
</evidence>
<dbReference type="Pfam" id="PF08281">
    <property type="entry name" value="Sigma70_r4_2"/>
    <property type="match status" value="1"/>
</dbReference>
<dbReference type="SUPFAM" id="SSF88659">
    <property type="entry name" value="Sigma3 and sigma4 domains of RNA polymerase sigma factors"/>
    <property type="match status" value="1"/>
</dbReference>
<keyword evidence="3" id="KW-0805">Transcription regulation</keyword>
<dbReference type="PANTHER" id="PTHR30173:SF36">
    <property type="entry name" value="ECF RNA POLYMERASE SIGMA FACTOR SIGJ"/>
    <property type="match status" value="1"/>
</dbReference>
<evidence type="ECO:0000256" key="2">
    <source>
        <dbReference type="ARBA" id="ARBA00011344"/>
    </source>
</evidence>
<keyword evidence="5" id="KW-0238">DNA-binding</keyword>
<dbReference type="RefSeq" id="WP_355089229.1">
    <property type="nucleotide sequence ID" value="NZ_JBEXKW010000057.1"/>
</dbReference>
<dbReference type="InterPro" id="IPR014284">
    <property type="entry name" value="RNA_pol_sigma-70_dom"/>
</dbReference>
<organism evidence="9 10">
    <name type="scientific">Nocardia aurea</name>
    <dbReference type="NCBI Taxonomy" id="2144174"/>
    <lineage>
        <taxon>Bacteria</taxon>
        <taxon>Bacillati</taxon>
        <taxon>Actinomycetota</taxon>
        <taxon>Actinomycetes</taxon>
        <taxon>Mycobacteriales</taxon>
        <taxon>Nocardiaceae</taxon>
        <taxon>Nocardia</taxon>
    </lineage>
</organism>
<reference evidence="9 10" key="1">
    <citation type="submission" date="2024-06" db="EMBL/GenBank/DDBJ databases">
        <title>The Natural Products Discovery Center: Release of the First 8490 Sequenced Strains for Exploring Actinobacteria Biosynthetic Diversity.</title>
        <authorList>
            <person name="Kalkreuter E."/>
            <person name="Kautsar S.A."/>
            <person name="Yang D."/>
            <person name="Bader C.D."/>
            <person name="Teijaro C.N."/>
            <person name="Fluegel L."/>
            <person name="Davis C.M."/>
            <person name="Simpson J.R."/>
            <person name="Lauterbach L."/>
            <person name="Steele A.D."/>
            <person name="Gui C."/>
            <person name="Meng S."/>
            <person name="Li G."/>
            <person name="Viehrig K."/>
            <person name="Ye F."/>
            <person name="Su P."/>
            <person name="Kiefer A.F."/>
            <person name="Nichols A."/>
            <person name="Cepeda A.J."/>
            <person name="Yan W."/>
            <person name="Fan B."/>
            <person name="Jiang Y."/>
            <person name="Adhikari A."/>
            <person name="Zheng C.-J."/>
            <person name="Schuster L."/>
            <person name="Cowan T.M."/>
            <person name="Smanski M.J."/>
            <person name="Chevrette M.G."/>
            <person name="De Carvalho L.P.S."/>
            <person name="Shen B."/>
        </authorList>
    </citation>
    <scope>NUCLEOTIDE SEQUENCE [LARGE SCALE GENOMIC DNA]</scope>
    <source>
        <strain evidence="9 10">NPDC050403</strain>
    </source>
</reference>
<dbReference type="SUPFAM" id="SSF88946">
    <property type="entry name" value="Sigma2 domain of RNA polymerase sigma factors"/>
    <property type="match status" value="1"/>
</dbReference>
<evidence type="ECO:0000259" key="7">
    <source>
        <dbReference type="Pfam" id="PF04542"/>
    </source>
</evidence>
<feature type="domain" description="RNA polymerase sigma factor 70 region 4 type 2" evidence="8">
    <location>
        <begin position="117"/>
        <end position="161"/>
    </location>
</feature>
<dbReference type="Gene3D" id="1.10.1740.10">
    <property type="match status" value="1"/>
</dbReference>
<dbReference type="NCBIfam" id="TIGR02937">
    <property type="entry name" value="sigma70-ECF"/>
    <property type="match status" value="1"/>
</dbReference>
<evidence type="ECO:0000256" key="4">
    <source>
        <dbReference type="ARBA" id="ARBA00023082"/>
    </source>
</evidence>
<keyword evidence="10" id="KW-1185">Reference proteome</keyword>
<dbReference type="InterPro" id="IPR007627">
    <property type="entry name" value="RNA_pol_sigma70_r2"/>
</dbReference>
<dbReference type="InterPro" id="IPR013325">
    <property type="entry name" value="RNA_pol_sigma_r2"/>
</dbReference>
<dbReference type="InterPro" id="IPR013324">
    <property type="entry name" value="RNA_pol_sigma_r3/r4-like"/>
</dbReference>
<dbReference type="NCBIfam" id="NF007214">
    <property type="entry name" value="PRK09636.1"/>
    <property type="match status" value="1"/>
</dbReference>
<comment type="similarity">
    <text evidence="1">Belongs to the sigma-70 factor family. ECF subfamily.</text>
</comment>
<proteinExistence type="inferred from homology"/>
<sequence length="305" mass="32360">MVAALLAELFESHRAHLLSVAYRLTGSVGDAEDAVQESFLRLGGVHQSEIDDLGIWLTTAVSRICVDHLRSAATRRESYVGQWLPEPVVTGVRPSAAPDPLATAVRRSECRLARMVALDTLTSHQRVAFVLHDELSLPLDEVAEILDISVDAAEQAAHRARTVIGGIALPVPDSEHDAAVRALLAALATGDVDAVTAALHRESVLIGDANGTTSTAANIVAGADDIARIMLALVRAYGIGDSPDAATRYEFATVNGQLGLVMNLDSSSDEQNWHPARVIGFTVRDGLICGAYDHANPAKLTGVRL</sequence>
<dbReference type="SUPFAM" id="SSF54427">
    <property type="entry name" value="NTF2-like"/>
    <property type="match status" value="1"/>
</dbReference>
<dbReference type="PANTHER" id="PTHR30173">
    <property type="entry name" value="SIGMA 19 FACTOR"/>
    <property type="match status" value="1"/>
</dbReference>
<evidence type="ECO:0000256" key="1">
    <source>
        <dbReference type="ARBA" id="ARBA00010641"/>
    </source>
</evidence>
<evidence type="ECO:0000313" key="10">
    <source>
        <dbReference type="Proteomes" id="UP001551695"/>
    </source>
</evidence>
<name>A0ABV3FPE3_9NOCA</name>
<comment type="caution">
    <text evidence="9">The sequence shown here is derived from an EMBL/GenBank/DDBJ whole genome shotgun (WGS) entry which is preliminary data.</text>
</comment>
<dbReference type="InterPro" id="IPR036388">
    <property type="entry name" value="WH-like_DNA-bd_sf"/>
</dbReference>
<protein>
    <submittedName>
        <fullName evidence="9">RNA polymerase sigma factor SigJ</fullName>
    </submittedName>
</protein>
<gene>
    <name evidence="9" type="primary">sigJ</name>
    <name evidence="9" type="ORF">AB0I48_06910</name>
</gene>
<dbReference type="Proteomes" id="UP001551695">
    <property type="component" value="Unassembled WGS sequence"/>
</dbReference>
<dbReference type="EMBL" id="JBFAKC010000003">
    <property type="protein sequence ID" value="MEV0707279.1"/>
    <property type="molecule type" value="Genomic_DNA"/>
</dbReference>
<dbReference type="InterPro" id="IPR013249">
    <property type="entry name" value="RNA_pol_sigma70_r4_t2"/>
</dbReference>
<evidence type="ECO:0000313" key="9">
    <source>
        <dbReference type="EMBL" id="MEV0707279.1"/>
    </source>
</evidence>
<feature type="domain" description="RNA polymerase sigma-70 region 2" evidence="7">
    <location>
        <begin position="9"/>
        <end position="73"/>
    </location>
</feature>
<keyword evidence="6" id="KW-0804">Transcription</keyword>
<dbReference type="InterPro" id="IPR032710">
    <property type="entry name" value="NTF2-like_dom_sf"/>
</dbReference>
<keyword evidence="4" id="KW-0731">Sigma factor</keyword>
<dbReference type="Pfam" id="PF04542">
    <property type="entry name" value="Sigma70_r2"/>
    <property type="match status" value="1"/>
</dbReference>
<evidence type="ECO:0000256" key="6">
    <source>
        <dbReference type="ARBA" id="ARBA00023163"/>
    </source>
</evidence>
<dbReference type="Gene3D" id="1.10.10.10">
    <property type="entry name" value="Winged helix-like DNA-binding domain superfamily/Winged helix DNA-binding domain"/>
    <property type="match status" value="1"/>
</dbReference>
<dbReference type="Gene3D" id="3.10.450.50">
    <property type="match status" value="1"/>
</dbReference>
<comment type="subunit">
    <text evidence="2">Interacts transiently with the RNA polymerase catalytic core formed by RpoA, RpoB, RpoC and RpoZ (2 alpha, 1 beta, 1 beta' and 1 omega subunit) to form the RNA polymerase holoenzyme that can initiate transcription.</text>
</comment>